<dbReference type="InterPro" id="IPR029019">
    <property type="entry name" value="HEX_eukaryotic_N"/>
</dbReference>
<dbReference type="SUPFAM" id="SSF55545">
    <property type="entry name" value="beta-N-acetylhexosaminidase-like domain"/>
    <property type="match status" value="1"/>
</dbReference>
<comment type="catalytic activity">
    <reaction evidence="1">
        <text>Hydrolysis of terminal non-reducing N-acetyl-D-hexosamine residues in N-acetyl-beta-D-hexosaminides.</text>
        <dbReference type="EC" id="3.2.1.52"/>
    </reaction>
</comment>
<keyword evidence="6" id="KW-0325">Glycoprotein</keyword>
<proteinExistence type="evidence at transcript level"/>
<dbReference type="InterPro" id="IPR025705">
    <property type="entry name" value="Beta_hexosaminidase_sua/sub"/>
</dbReference>
<dbReference type="GO" id="GO:0030203">
    <property type="term" value="P:glycosaminoglycan metabolic process"/>
    <property type="evidence" value="ECO:0007669"/>
    <property type="project" value="TreeGrafter"/>
</dbReference>
<dbReference type="PANTHER" id="PTHR22600">
    <property type="entry name" value="BETA-HEXOSAMINIDASE"/>
    <property type="match status" value="1"/>
</dbReference>
<evidence type="ECO:0000256" key="8">
    <source>
        <dbReference type="PIRSR" id="PIRSR001093-1"/>
    </source>
</evidence>
<protein>
    <recommendedName>
        <fullName evidence="3">beta-N-acetylhexosaminidase</fullName>
        <ecNumber evidence="3">3.2.1.52</ecNumber>
    </recommendedName>
</protein>
<evidence type="ECO:0000256" key="3">
    <source>
        <dbReference type="ARBA" id="ARBA00012663"/>
    </source>
</evidence>
<feature type="disulfide bond" evidence="9">
    <location>
        <begin position="557"/>
        <end position="575"/>
    </location>
</feature>
<evidence type="ECO:0000259" key="11">
    <source>
        <dbReference type="Pfam" id="PF14845"/>
    </source>
</evidence>
<dbReference type="FunFam" id="3.20.20.80:FF:000063">
    <property type="entry name" value="Beta-hexosaminidase"/>
    <property type="match status" value="1"/>
</dbReference>
<dbReference type="GO" id="GO:0006689">
    <property type="term" value="P:ganglioside catabolic process"/>
    <property type="evidence" value="ECO:0007669"/>
    <property type="project" value="TreeGrafter"/>
</dbReference>
<evidence type="ECO:0000256" key="2">
    <source>
        <dbReference type="ARBA" id="ARBA00006285"/>
    </source>
</evidence>
<accession>L7MG67</accession>
<dbReference type="PANTHER" id="PTHR22600:SF21">
    <property type="entry name" value="BETA-HEXOSAMINIDASE A"/>
    <property type="match status" value="1"/>
</dbReference>
<organism evidence="12">
    <name type="scientific">Rhipicephalus pulchellus</name>
    <name type="common">Yellow backed tick</name>
    <name type="synonym">Dermacentor pulchellus</name>
    <dbReference type="NCBI Taxonomy" id="72859"/>
    <lineage>
        <taxon>Eukaryota</taxon>
        <taxon>Metazoa</taxon>
        <taxon>Ecdysozoa</taxon>
        <taxon>Arthropoda</taxon>
        <taxon>Chelicerata</taxon>
        <taxon>Arachnida</taxon>
        <taxon>Acari</taxon>
        <taxon>Parasitiformes</taxon>
        <taxon>Ixodida</taxon>
        <taxon>Ixodoidea</taxon>
        <taxon>Ixodidae</taxon>
        <taxon>Rhipicephalinae</taxon>
        <taxon>Rhipicephalus</taxon>
        <taxon>Rhipicephalus</taxon>
    </lineage>
</organism>
<dbReference type="GO" id="GO:0004563">
    <property type="term" value="F:beta-N-acetylhexosaminidase activity"/>
    <property type="evidence" value="ECO:0007669"/>
    <property type="project" value="UniProtKB-EC"/>
</dbReference>
<dbReference type="Pfam" id="PF00728">
    <property type="entry name" value="Glyco_hydro_20"/>
    <property type="match status" value="1"/>
</dbReference>
<reference evidence="12" key="2">
    <citation type="journal article" date="2015" name="J. Proteomics">
        <title>Sexual differences in the sialomes of the zebra tick, Rhipicephalus pulchellus.</title>
        <authorList>
            <person name="Tan A.W."/>
            <person name="Francischetti I.M."/>
            <person name="Slovak M."/>
            <person name="Kini R.M."/>
            <person name="Ribeiro J.M."/>
        </authorList>
    </citation>
    <scope>NUCLEOTIDE SEQUENCE</scope>
    <source>
        <tissue evidence="12">Salivary gland</tissue>
    </source>
</reference>
<keyword evidence="4" id="KW-0732">Signal</keyword>
<sequence>GRCQRREIPQGNRLTLASTIPMTRARPILVANLSHVLLVALCATHVTLPQRHRRHTHVSRPWVVSPSRGEAWPRPMNQTTGLNLILLNPNTFTFVFAGPPGGCDIADRALKRYRDQLLFSGCAAPGGFDGGHRRVPPGGPVGGVPVAGLNSLLVRLCGPCERMPHQDMDESYTLQLTADSRPSLTANSVWGLLRGLETFSQIIYPYNAVEFAVNETVIYDAPRFKHRGLLIDTSRHFLPITKIVETLDAMAYNKMNVLHWHMTDDQSFPFVSRTFPAMSEKGAYDPETHVYRPTDVQYVIYKAASRGIRVMVEFDTPGHTLSWGQAYPELLTTCYDGDVPTGELGPVDPTRNETYVFMSRFFMEVAHVFPDQYLHLGGDEVSFDCWKSNPNITSFMRNIGISRFDKLEEHYIQRLLQIVQTLGKSYVVWQEVFDNNVKMAPDTVVHVWKPPYNEELALVTSAGYKALLSTCWYLDHISYGADWKKYYACDPHDFSGNSLQKALVIGGEVCLWAEYIDAANIISRTWPRASAAAERLWSPATVDSVDNAAPRLEEHRCRMRRRGLMIEPQNGPGFCDCDNAI</sequence>
<feature type="domain" description="Beta-hexosaminidase eukaryotic type N-terminal" evidence="11">
    <location>
        <begin position="72"/>
        <end position="202"/>
    </location>
</feature>
<dbReference type="SUPFAM" id="SSF51445">
    <property type="entry name" value="(Trans)glycosidases"/>
    <property type="match status" value="1"/>
</dbReference>
<keyword evidence="9" id="KW-1015">Disulfide bond</keyword>
<feature type="disulfide bond" evidence="9">
    <location>
        <begin position="334"/>
        <end position="385"/>
    </location>
</feature>
<dbReference type="GO" id="GO:0016020">
    <property type="term" value="C:membrane"/>
    <property type="evidence" value="ECO:0007669"/>
    <property type="project" value="TreeGrafter"/>
</dbReference>
<feature type="domain" description="Glycoside hydrolase family 20 catalytic" evidence="10">
    <location>
        <begin position="224"/>
        <end position="539"/>
    </location>
</feature>
<feature type="disulfide bond" evidence="9">
    <location>
        <begin position="103"/>
        <end position="160"/>
    </location>
</feature>
<dbReference type="PRINTS" id="PR00738">
    <property type="entry name" value="GLHYDRLASE20"/>
</dbReference>
<evidence type="ECO:0000256" key="5">
    <source>
        <dbReference type="ARBA" id="ARBA00022801"/>
    </source>
</evidence>
<dbReference type="GO" id="GO:0005975">
    <property type="term" value="P:carbohydrate metabolic process"/>
    <property type="evidence" value="ECO:0007669"/>
    <property type="project" value="InterPro"/>
</dbReference>
<dbReference type="InterPro" id="IPR029018">
    <property type="entry name" value="Hex-like_dom2"/>
</dbReference>
<keyword evidence="5" id="KW-0378">Hydrolase</keyword>
<dbReference type="InterPro" id="IPR015883">
    <property type="entry name" value="Glyco_hydro_20_cat"/>
</dbReference>
<evidence type="ECO:0000313" key="12">
    <source>
        <dbReference type="EMBL" id="JAA62258.1"/>
    </source>
</evidence>
<name>L7MG67_RHIPC</name>
<dbReference type="AlphaFoldDB" id="L7MG67"/>
<evidence type="ECO:0000256" key="7">
    <source>
        <dbReference type="ARBA" id="ARBA00023295"/>
    </source>
</evidence>
<dbReference type="CDD" id="cd06562">
    <property type="entry name" value="GH20_HexA_HexB-like"/>
    <property type="match status" value="1"/>
</dbReference>
<dbReference type="PIRSF" id="PIRSF001093">
    <property type="entry name" value="B-hxosamndse_ab_euk"/>
    <property type="match status" value="1"/>
</dbReference>
<reference evidence="12" key="1">
    <citation type="submission" date="2012-11" db="EMBL/GenBank/DDBJ databases">
        <authorList>
            <person name="Lucero-Rivera Y.E."/>
            <person name="Tovar-Ramirez D."/>
        </authorList>
    </citation>
    <scope>NUCLEOTIDE SEQUENCE</scope>
    <source>
        <tissue evidence="12">Salivary gland</tissue>
    </source>
</reference>
<feature type="non-terminal residue" evidence="12">
    <location>
        <position position="1"/>
    </location>
</feature>
<dbReference type="Gene3D" id="3.30.379.10">
    <property type="entry name" value="Chitobiase/beta-hexosaminidase domain 2-like"/>
    <property type="match status" value="1"/>
</dbReference>
<dbReference type="InterPro" id="IPR017853">
    <property type="entry name" value="GH"/>
</dbReference>
<evidence type="ECO:0000256" key="4">
    <source>
        <dbReference type="ARBA" id="ARBA00022729"/>
    </source>
</evidence>
<dbReference type="Gene3D" id="3.20.20.80">
    <property type="entry name" value="Glycosidases"/>
    <property type="match status" value="1"/>
</dbReference>
<evidence type="ECO:0000256" key="1">
    <source>
        <dbReference type="ARBA" id="ARBA00001231"/>
    </source>
</evidence>
<evidence type="ECO:0000256" key="6">
    <source>
        <dbReference type="ARBA" id="ARBA00023180"/>
    </source>
</evidence>
<keyword evidence="7" id="KW-0326">Glycosidase</keyword>
<dbReference type="GO" id="GO:0005764">
    <property type="term" value="C:lysosome"/>
    <property type="evidence" value="ECO:0007669"/>
    <property type="project" value="TreeGrafter"/>
</dbReference>
<dbReference type="EC" id="3.2.1.52" evidence="3"/>
<comment type="similarity">
    <text evidence="2">Belongs to the glycosyl hydrolase 20 family.</text>
</comment>
<feature type="active site" description="Proton donor" evidence="8">
    <location>
        <position position="380"/>
    </location>
</feature>
<evidence type="ECO:0000256" key="9">
    <source>
        <dbReference type="PIRSR" id="PIRSR001093-2"/>
    </source>
</evidence>
<dbReference type="Pfam" id="PF14845">
    <property type="entry name" value="Glycohydro_20b2"/>
    <property type="match status" value="1"/>
</dbReference>
<dbReference type="EMBL" id="GACK01002776">
    <property type="protein sequence ID" value="JAA62258.1"/>
    <property type="molecule type" value="mRNA"/>
</dbReference>
<evidence type="ECO:0000259" key="10">
    <source>
        <dbReference type="Pfam" id="PF00728"/>
    </source>
</evidence>